<dbReference type="NCBIfam" id="TIGR02521">
    <property type="entry name" value="type_IV_pilW"/>
    <property type="match status" value="1"/>
</dbReference>
<dbReference type="STRING" id="1513271.XM47_13070"/>
<sequence length="265" mass="30376">MKKLCFSRLMVLLSVLNLTACVTQKHYLESDKPVVENISSPEAKARARIKLGLTYLQKGDSVQAKFNLDKALEFAPDLAEAHYSLAYYYQTVQNFDKAEKAYIRVIELSPNNGDAYNNYGAFLCERGRLEEATENFLEAVKIDSYIRVWQTYENLGLCLADSGQESKIDQAISYFNKALGYNARAFTSLNSLIEIYQNRQEWHQVKAYFDKLRLVSRPSAALYWLGYNTERNIGAFEAAKQYGRLLLIEFPSSSQTQLYKKSLLQ</sequence>
<feature type="repeat" description="TPR" evidence="1">
    <location>
        <begin position="79"/>
        <end position="112"/>
    </location>
</feature>
<reference evidence="3 4" key="1">
    <citation type="submission" date="2015-04" db="EMBL/GenBank/DDBJ databases">
        <title>Draft Genome Sequence of the Novel Agar-Digesting Marine Bacterium Q1.</title>
        <authorList>
            <person name="Li Y."/>
            <person name="Li D."/>
            <person name="Chen G."/>
            <person name="Du Z."/>
        </authorList>
    </citation>
    <scope>NUCLEOTIDE SEQUENCE [LARGE SCALE GENOMIC DNA]</scope>
    <source>
        <strain evidence="3 4">Q1</strain>
    </source>
</reference>
<dbReference type="GO" id="GO:0006493">
    <property type="term" value="P:protein O-linked glycosylation"/>
    <property type="evidence" value="ECO:0007669"/>
    <property type="project" value="InterPro"/>
</dbReference>
<dbReference type="Pfam" id="PF13181">
    <property type="entry name" value="TPR_8"/>
    <property type="match status" value="1"/>
</dbReference>
<keyword evidence="2" id="KW-0732">Signal</keyword>
<dbReference type="InterPro" id="IPR011990">
    <property type="entry name" value="TPR-like_helical_dom_sf"/>
</dbReference>
<accession>A0A0J8GTZ1</accession>
<protein>
    <submittedName>
        <fullName evidence="3">Uncharacterized protein</fullName>
    </submittedName>
</protein>
<dbReference type="SUPFAM" id="SSF48452">
    <property type="entry name" value="TPR-like"/>
    <property type="match status" value="1"/>
</dbReference>
<feature type="chain" id="PRO_5005298736" evidence="2">
    <location>
        <begin position="21"/>
        <end position="265"/>
    </location>
</feature>
<dbReference type="Gene3D" id="1.25.40.10">
    <property type="entry name" value="Tetratricopeptide repeat domain"/>
    <property type="match status" value="1"/>
</dbReference>
<dbReference type="InterPro" id="IPR037919">
    <property type="entry name" value="OGT"/>
</dbReference>
<feature type="repeat" description="TPR" evidence="1">
    <location>
        <begin position="113"/>
        <end position="146"/>
    </location>
</feature>
<dbReference type="InterPro" id="IPR013360">
    <property type="entry name" value="Pilus_4_PilW"/>
</dbReference>
<name>A0A0J8GTZ1_9ALTE</name>
<dbReference type="GO" id="GO:0097363">
    <property type="term" value="F:protein O-acetylglucosaminyltransferase activity"/>
    <property type="evidence" value="ECO:0007669"/>
    <property type="project" value="TreeGrafter"/>
</dbReference>
<dbReference type="PROSITE" id="PS50293">
    <property type="entry name" value="TPR_REGION"/>
    <property type="match status" value="1"/>
</dbReference>
<dbReference type="AlphaFoldDB" id="A0A0J8GTZ1"/>
<evidence type="ECO:0000313" key="4">
    <source>
        <dbReference type="Proteomes" id="UP000037600"/>
    </source>
</evidence>
<dbReference type="InterPro" id="IPR019734">
    <property type="entry name" value="TPR_rpt"/>
</dbReference>
<proteinExistence type="predicted"/>
<dbReference type="EMBL" id="LAZL01000021">
    <property type="protein sequence ID" value="KMT64784.1"/>
    <property type="molecule type" value="Genomic_DNA"/>
</dbReference>
<dbReference type="RefSeq" id="WP_048693300.1">
    <property type="nucleotide sequence ID" value="NZ_KQ130494.1"/>
</dbReference>
<dbReference type="PATRIC" id="fig|1513271.3.peg.2681"/>
<keyword evidence="4" id="KW-1185">Reference proteome</keyword>
<evidence type="ECO:0000313" key="3">
    <source>
        <dbReference type="EMBL" id="KMT64784.1"/>
    </source>
</evidence>
<comment type="caution">
    <text evidence="3">The sequence shown here is derived from an EMBL/GenBank/DDBJ whole genome shotgun (WGS) entry which is preliminary data.</text>
</comment>
<dbReference type="Proteomes" id="UP000037600">
    <property type="component" value="Unassembled WGS sequence"/>
</dbReference>
<dbReference type="PANTHER" id="PTHR44366">
    <property type="entry name" value="UDP-N-ACETYLGLUCOSAMINE--PEPTIDE N-ACETYLGLUCOSAMINYLTRANSFERASE 110 KDA SUBUNIT"/>
    <property type="match status" value="1"/>
</dbReference>
<feature type="signal peptide" evidence="2">
    <location>
        <begin position="1"/>
        <end position="20"/>
    </location>
</feature>
<dbReference type="PANTHER" id="PTHR44366:SF1">
    <property type="entry name" value="UDP-N-ACETYLGLUCOSAMINE--PEPTIDE N-ACETYLGLUCOSAMINYLTRANSFERASE 110 KDA SUBUNIT"/>
    <property type="match status" value="1"/>
</dbReference>
<keyword evidence="1" id="KW-0802">TPR repeat</keyword>
<gene>
    <name evidence="3" type="ORF">XM47_13070</name>
</gene>
<dbReference type="Pfam" id="PF13431">
    <property type="entry name" value="TPR_17"/>
    <property type="match status" value="1"/>
</dbReference>
<feature type="repeat" description="TPR" evidence="1">
    <location>
        <begin position="45"/>
        <end position="78"/>
    </location>
</feature>
<evidence type="ECO:0000256" key="2">
    <source>
        <dbReference type="SAM" id="SignalP"/>
    </source>
</evidence>
<organism evidence="3 4">
    <name type="scientific">Catenovulum maritimum</name>
    <dbReference type="NCBI Taxonomy" id="1513271"/>
    <lineage>
        <taxon>Bacteria</taxon>
        <taxon>Pseudomonadati</taxon>
        <taxon>Pseudomonadota</taxon>
        <taxon>Gammaproteobacteria</taxon>
        <taxon>Alteromonadales</taxon>
        <taxon>Alteromonadaceae</taxon>
        <taxon>Catenovulum</taxon>
    </lineage>
</organism>
<evidence type="ECO:0000256" key="1">
    <source>
        <dbReference type="PROSITE-ProRule" id="PRU00339"/>
    </source>
</evidence>
<dbReference type="SMART" id="SM00028">
    <property type="entry name" value="TPR"/>
    <property type="match status" value="4"/>
</dbReference>
<dbReference type="PROSITE" id="PS50005">
    <property type="entry name" value="TPR"/>
    <property type="match status" value="3"/>
</dbReference>